<accession>A0A5D4GS07</accession>
<evidence type="ECO:0000313" key="2">
    <source>
        <dbReference type="Proteomes" id="UP000323258"/>
    </source>
</evidence>
<reference evidence="1 2" key="2">
    <citation type="submission" date="2019-09" db="EMBL/GenBank/DDBJ databases">
        <title>Mesorhizobium sp. MaA-C15 isolated from Microcystis aeruginosa.</title>
        <authorList>
            <person name="Jeong S.E."/>
            <person name="Jin H.M."/>
            <person name="Jeon C.O."/>
        </authorList>
    </citation>
    <scope>NUCLEOTIDE SEQUENCE [LARGE SCALE GENOMIC DNA]</scope>
    <source>
        <strain evidence="1 2">MaA-C15</strain>
    </source>
</reference>
<comment type="caution">
    <text evidence="1">The sequence shown here is derived from an EMBL/GenBank/DDBJ whole genome shotgun (WGS) entry which is preliminary data.</text>
</comment>
<organism evidence="1 2">
    <name type="scientific">Neoaquamicrobium microcysteis</name>
    <dbReference type="NCBI Taxonomy" id="2682781"/>
    <lineage>
        <taxon>Bacteria</taxon>
        <taxon>Pseudomonadati</taxon>
        <taxon>Pseudomonadota</taxon>
        <taxon>Alphaproteobacteria</taxon>
        <taxon>Hyphomicrobiales</taxon>
        <taxon>Phyllobacteriaceae</taxon>
        <taxon>Neoaquamicrobium</taxon>
    </lineage>
</organism>
<evidence type="ECO:0000313" key="1">
    <source>
        <dbReference type="EMBL" id="TYR31611.1"/>
    </source>
</evidence>
<dbReference type="OrthoDB" id="8081308at2"/>
<sequence length="150" mass="16183">MSLSGLRGAAGDQPEPIERFLAGTGLTPGEKLAQTEPAIHRASGGTCDLLIAQVSPLGWHRHLFEPLRRGENQVHFFVFRERASVHQPVLATATALLVTRLKRYVGFDDVEEPVWSVLASTGCIVAHLPWSWEEPLSSAPVNDAAAVPAG</sequence>
<keyword evidence="2" id="KW-1185">Reference proteome</keyword>
<dbReference type="Proteomes" id="UP000323258">
    <property type="component" value="Unassembled WGS sequence"/>
</dbReference>
<dbReference type="EMBL" id="VSZS01000064">
    <property type="protein sequence ID" value="TYR31611.1"/>
    <property type="molecule type" value="Genomic_DNA"/>
</dbReference>
<name>A0A5D4GS07_9HYPH</name>
<gene>
    <name evidence="1" type="ORF">FY036_15205</name>
</gene>
<dbReference type="AlphaFoldDB" id="A0A5D4GS07"/>
<dbReference type="RefSeq" id="WP_148915582.1">
    <property type="nucleotide sequence ID" value="NZ_VSZS01000064.1"/>
</dbReference>
<reference evidence="1 2" key="1">
    <citation type="submission" date="2019-08" db="EMBL/GenBank/DDBJ databases">
        <authorList>
            <person name="Seo Y.L."/>
        </authorList>
    </citation>
    <scope>NUCLEOTIDE SEQUENCE [LARGE SCALE GENOMIC DNA]</scope>
    <source>
        <strain evidence="1 2">MaA-C15</strain>
    </source>
</reference>
<proteinExistence type="predicted"/>
<protein>
    <submittedName>
        <fullName evidence="1">Uncharacterized protein</fullName>
    </submittedName>
</protein>